<dbReference type="Proteomes" id="UP000653056">
    <property type="component" value="Unassembled WGS sequence"/>
</dbReference>
<reference evidence="2" key="1">
    <citation type="journal article" date="2019" name="Int. J. Syst. Evol. Microbiol.">
        <title>The Global Catalogue of Microorganisms (GCM) 10K type strain sequencing project: providing services to taxonomists for standard genome sequencing and annotation.</title>
        <authorList>
            <consortium name="The Broad Institute Genomics Platform"/>
            <consortium name="The Broad Institute Genome Sequencing Center for Infectious Disease"/>
            <person name="Wu L."/>
            <person name="Ma J."/>
        </authorList>
    </citation>
    <scope>NUCLEOTIDE SEQUENCE [LARGE SCALE GENOMIC DNA]</scope>
    <source>
        <strain evidence="2">KCTC 22228</strain>
    </source>
</reference>
<evidence type="ECO:0000313" key="1">
    <source>
        <dbReference type="EMBL" id="GGX79744.1"/>
    </source>
</evidence>
<gene>
    <name evidence="1" type="ORF">GCM10007160_03930</name>
</gene>
<sequence length="837" mass="93332">MHEAGDDIMSYRFDDEVLADRARDLEGEGLNGIDLVFVELEDATPPTFAELRLEFHNGLHLAAIDDAINIDGIAPTAIFTIRGGSRLPAGDGAGEVQVTQLLSASGNALTLRVEPVGDYSTYTLRVDFRSGAGDDLIDPLFAEIPFKFRPGCFNLNCAPTWEKGREKAPKPVIDYLAKDFDSFKHVLINAMRERVPGWEPTSEVDLDQVILDLLAADGDFLSDFQDRVMQERYWGLARKRVSLARHARLMDYHIHQGNQASTDLVLEVESEQTLQDGFGVWTGDDWKDPGAQIFVTAHAQWCHPWLNQIGFYTWNDALSALDAGATHADLALPVALNPGNAGEANQFRDVLRRDDVRFLIIEERLNPETGTVNGRDSGKRQKLTLLPGNAAAETRLDPFTGQHCVRVFWQPDDRLRRRYGLITRCEGTPVADVSVMHANVVHARHGRPHVTVFRPPGAILGGTDSSVLIHSDEAHWEASRWGTLCALPNRPLAYRDTLPGGDVPPVSSCRVEVAGFASPWQERIDLIESQNDDEHYLVETDELSRSQLRFGSGTNGRALNDEAVVTVHYQVGRGSVGNIGIDKLTGFDGPPWLISVRNPFDATNGRDPEPRDVLLRRVPVAYRAKQKRAVTLADYVARAEELAEVSHAYASYAWTGSWRTVRVAVDPLGTTELQDDVRRRIHRHLDAVRLIGEDLEVRLARYVPLDIKMRLCAHPDYWPEDLAAILEQEFSDDLTPDGRHGFFHPDDWTFGQPLHASQIIGRALAVTGVERVLSLSIHRWNQGFGPTTDTITLEPDDLPLSEVDVLEVEPSEVIQVANDPDHLERGRMVFDIQGGRR</sequence>
<evidence type="ECO:0000313" key="2">
    <source>
        <dbReference type="Proteomes" id="UP000653056"/>
    </source>
</evidence>
<organism evidence="1 2">
    <name type="scientific">Litchfieldella qijiaojingensis</name>
    <dbReference type="NCBI Taxonomy" id="980347"/>
    <lineage>
        <taxon>Bacteria</taxon>
        <taxon>Pseudomonadati</taxon>
        <taxon>Pseudomonadota</taxon>
        <taxon>Gammaproteobacteria</taxon>
        <taxon>Oceanospirillales</taxon>
        <taxon>Halomonadaceae</taxon>
        <taxon>Litchfieldella</taxon>
    </lineage>
</organism>
<proteinExistence type="predicted"/>
<keyword evidence="2" id="KW-1185">Reference proteome</keyword>
<dbReference type="EMBL" id="BMXS01000001">
    <property type="protein sequence ID" value="GGX79744.1"/>
    <property type="molecule type" value="Genomic_DNA"/>
</dbReference>
<accession>A0ABQ2YEK9</accession>
<protein>
    <submittedName>
        <fullName evidence="1">Baseplate assembly protein</fullName>
    </submittedName>
</protein>
<comment type="caution">
    <text evidence="1">The sequence shown here is derived from an EMBL/GenBank/DDBJ whole genome shotgun (WGS) entry which is preliminary data.</text>
</comment>
<name>A0ABQ2YEK9_9GAMM</name>